<dbReference type="InterPro" id="IPR002938">
    <property type="entry name" value="FAD-bd"/>
</dbReference>
<dbReference type="Proteomes" id="UP001595868">
    <property type="component" value="Unassembled WGS sequence"/>
</dbReference>
<dbReference type="InterPro" id="IPR036188">
    <property type="entry name" value="FAD/NAD-bd_sf"/>
</dbReference>
<keyword evidence="2" id="KW-0560">Oxidoreductase</keyword>
<evidence type="ECO:0000259" key="1">
    <source>
        <dbReference type="Pfam" id="PF01494"/>
    </source>
</evidence>
<dbReference type="PANTHER" id="PTHR46865:SF2">
    <property type="entry name" value="MONOOXYGENASE"/>
    <property type="match status" value="1"/>
</dbReference>
<accession>A0ABV8KSE6</accession>
<dbReference type="Gene3D" id="3.30.9.10">
    <property type="entry name" value="D-Amino Acid Oxidase, subunit A, domain 2"/>
    <property type="match status" value="1"/>
</dbReference>
<name>A0ABV8KSE6_9ACTN</name>
<comment type="caution">
    <text evidence="2">The sequence shown here is derived from an EMBL/GenBank/DDBJ whole genome shotgun (WGS) entry which is preliminary data.</text>
</comment>
<dbReference type="GO" id="GO:0004497">
    <property type="term" value="F:monooxygenase activity"/>
    <property type="evidence" value="ECO:0007669"/>
    <property type="project" value="UniProtKB-KW"/>
</dbReference>
<protein>
    <submittedName>
        <fullName evidence="2">FAD-dependent monooxygenase</fullName>
    </submittedName>
</protein>
<keyword evidence="2" id="KW-0503">Monooxygenase</keyword>
<dbReference type="RefSeq" id="WP_377549663.1">
    <property type="nucleotide sequence ID" value="NZ_JBHSBN010000019.1"/>
</dbReference>
<feature type="domain" description="FAD-binding" evidence="1">
    <location>
        <begin position="5"/>
        <end position="319"/>
    </location>
</feature>
<keyword evidence="3" id="KW-1185">Reference proteome</keyword>
<organism evidence="2 3">
    <name type="scientific">Micromonospora zhanjiangensis</name>
    <dbReference type="NCBI Taxonomy" id="1522057"/>
    <lineage>
        <taxon>Bacteria</taxon>
        <taxon>Bacillati</taxon>
        <taxon>Actinomycetota</taxon>
        <taxon>Actinomycetes</taxon>
        <taxon>Micromonosporales</taxon>
        <taxon>Micromonosporaceae</taxon>
        <taxon>Micromonospora</taxon>
    </lineage>
</organism>
<sequence length="401" mass="43814">MRNRNVLISGAGVAGPALAWWLRRYGFAPTVVERAPTLRDGGYKIDIRGVALTVVERMGLLDEIHANSTDVRTAWFVDRTGRGIAEMDAALFGGRTGADVEIMRGDLGRLLHRATRSDVEYLFDDSVTALVDRPDGVEVAFERAAARRFDLVIGADGVYSTVRSLAFGPHEMFVRGLGHYVSIFTVPNHLGLDREERLYAEPGRTVNVYSTRQDTAAKALFLWASDPLGYDRRDLDRQRDLLAAAFAGAGWQVDRLLAALPDAPDFYFDPVSQVHVDRWHAGRVALLGDAGYGASPASGQGTGLALVGAYVLAGELAAAGGDHRTAFARYDGALRDFVARNQALAPNNLRGMVLRSRAGVWASTRMIRLMPHLPGRDRMVRRVTEPIRRAASGIELADYPA</sequence>
<dbReference type="Gene3D" id="3.50.50.60">
    <property type="entry name" value="FAD/NAD(P)-binding domain"/>
    <property type="match status" value="1"/>
</dbReference>
<proteinExistence type="predicted"/>
<gene>
    <name evidence="2" type="ORF">ACFOX0_23435</name>
</gene>
<dbReference type="EMBL" id="JBHSBN010000019">
    <property type="protein sequence ID" value="MFC4108871.1"/>
    <property type="molecule type" value="Genomic_DNA"/>
</dbReference>
<dbReference type="PANTHER" id="PTHR46865">
    <property type="entry name" value="OXIDOREDUCTASE-RELATED"/>
    <property type="match status" value="1"/>
</dbReference>
<dbReference type="PRINTS" id="PR00420">
    <property type="entry name" value="RNGMNOXGNASE"/>
</dbReference>
<evidence type="ECO:0000313" key="2">
    <source>
        <dbReference type="EMBL" id="MFC4108871.1"/>
    </source>
</evidence>
<dbReference type="SUPFAM" id="SSF51905">
    <property type="entry name" value="FAD/NAD(P)-binding domain"/>
    <property type="match status" value="1"/>
</dbReference>
<reference evidence="3" key="1">
    <citation type="journal article" date="2019" name="Int. J. Syst. Evol. Microbiol.">
        <title>The Global Catalogue of Microorganisms (GCM) 10K type strain sequencing project: providing services to taxonomists for standard genome sequencing and annotation.</title>
        <authorList>
            <consortium name="The Broad Institute Genomics Platform"/>
            <consortium name="The Broad Institute Genome Sequencing Center for Infectious Disease"/>
            <person name="Wu L."/>
            <person name="Ma J."/>
        </authorList>
    </citation>
    <scope>NUCLEOTIDE SEQUENCE [LARGE SCALE GENOMIC DNA]</scope>
    <source>
        <strain evidence="3">2902at01</strain>
    </source>
</reference>
<evidence type="ECO:0000313" key="3">
    <source>
        <dbReference type="Proteomes" id="UP001595868"/>
    </source>
</evidence>
<dbReference type="InterPro" id="IPR051704">
    <property type="entry name" value="FAD_aromatic-hydroxylase"/>
</dbReference>
<dbReference type="Pfam" id="PF01494">
    <property type="entry name" value="FAD_binding_3"/>
    <property type="match status" value="1"/>
</dbReference>